<evidence type="ECO:0000313" key="2">
    <source>
        <dbReference type="EMBL" id="KAK1356478.1"/>
    </source>
</evidence>
<proteinExistence type="predicted"/>
<reference evidence="2" key="1">
    <citation type="submission" date="2023-02" db="EMBL/GenBank/DDBJ databases">
        <title>Genome of toxic invasive species Heracleum sosnowskyi carries increased number of genes despite the absence of recent whole-genome duplications.</title>
        <authorList>
            <person name="Schelkunov M."/>
            <person name="Shtratnikova V."/>
            <person name="Makarenko M."/>
            <person name="Klepikova A."/>
            <person name="Omelchenko D."/>
            <person name="Novikova G."/>
            <person name="Obukhova E."/>
            <person name="Bogdanov V."/>
            <person name="Penin A."/>
            <person name="Logacheva M."/>
        </authorList>
    </citation>
    <scope>NUCLEOTIDE SEQUENCE</scope>
    <source>
        <strain evidence="2">Hsosn_3</strain>
        <tissue evidence="2">Leaf</tissue>
    </source>
</reference>
<protein>
    <submittedName>
        <fullName evidence="2">Uncharacterized protein</fullName>
    </submittedName>
</protein>
<evidence type="ECO:0000256" key="1">
    <source>
        <dbReference type="SAM" id="MobiDB-lite"/>
    </source>
</evidence>
<comment type="caution">
    <text evidence="2">The sequence shown here is derived from an EMBL/GenBank/DDBJ whole genome shotgun (WGS) entry which is preliminary data.</text>
</comment>
<organism evidence="2 3">
    <name type="scientific">Heracleum sosnowskyi</name>
    <dbReference type="NCBI Taxonomy" id="360622"/>
    <lineage>
        <taxon>Eukaryota</taxon>
        <taxon>Viridiplantae</taxon>
        <taxon>Streptophyta</taxon>
        <taxon>Embryophyta</taxon>
        <taxon>Tracheophyta</taxon>
        <taxon>Spermatophyta</taxon>
        <taxon>Magnoliopsida</taxon>
        <taxon>eudicotyledons</taxon>
        <taxon>Gunneridae</taxon>
        <taxon>Pentapetalae</taxon>
        <taxon>asterids</taxon>
        <taxon>campanulids</taxon>
        <taxon>Apiales</taxon>
        <taxon>Apiaceae</taxon>
        <taxon>Apioideae</taxon>
        <taxon>apioid superclade</taxon>
        <taxon>Tordylieae</taxon>
        <taxon>Tordyliinae</taxon>
        <taxon>Heracleum</taxon>
    </lineage>
</organism>
<reference evidence="2" key="2">
    <citation type="submission" date="2023-05" db="EMBL/GenBank/DDBJ databases">
        <authorList>
            <person name="Schelkunov M.I."/>
        </authorList>
    </citation>
    <scope>NUCLEOTIDE SEQUENCE</scope>
    <source>
        <strain evidence="2">Hsosn_3</strain>
        <tissue evidence="2">Leaf</tissue>
    </source>
</reference>
<sequence>MATKKKKSSEEMKGGGGHAIWSKDTVYSFCDVCIQFSEKSKGKRGSAISQRMNWKVLGWEHEKWTISAREEWWKNKIEKNIQFKAFKDEGIEPELESKMDQLFGVSAAQVLHRFTLVQNEKEYIYIPSPPSNANLGDALGFYDNEMIEGDILNNIQSNMEWKDVWDDNSPNPSPQSNECDVTRRGSKIVSNNSDASESS</sequence>
<feature type="compositionally biased region" description="Polar residues" evidence="1">
    <location>
        <begin position="168"/>
        <end position="179"/>
    </location>
</feature>
<feature type="compositionally biased region" description="Polar residues" evidence="1">
    <location>
        <begin position="188"/>
        <end position="199"/>
    </location>
</feature>
<accession>A0AAD8M1Y8</accession>
<feature type="region of interest" description="Disordered" evidence="1">
    <location>
        <begin position="163"/>
        <end position="199"/>
    </location>
</feature>
<dbReference type="AlphaFoldDB" id="A0AAD8M1Y8"/>
<dbReference type="Proteomes" id="UP001237642">
    <property type="component" value="Unassembled WGS sequence"/>
</dbReference>
<keyword evidence="3" id="KW-1185">Reference proteome</keyword>
<dbReference type="EMBL" id="JAUIZM010000011">
    <property type="protein sequence ID" value="KAK1356478.1"/>
    <property type="molecule type" value="Genomic_DNA"/>
</dbReference>
<evidence type="ECO:0000313" key="3">
    <source>
        <dbReference type="Proteomes" id="UP001237642"/>
    </source>
</evidence>
<name>A0AAD8M1Y8_9APIA</name>
<gene>
    <name evidence="2" type="ORF">POM88_049734</name>
</gene>